<evidence type="ECO:0000313" key="3">
    <source>
        <dbReference type="EMBL" id="AMO25000.1"/>
    </source>
</evidence>
<dbReference type="SUPFAM" id="SSF54285">
    <property type="entry name" value="MoaD/ThiS"/>
    <property type="match status" value="1"/>
</dbReference>
<dbReference type="HAMAP" id="MF_00460">
    <property type="entry name" value="UPF0125_RnfH"/>
    <property type="match status" value="1"/>
</dbReference>
<protein>
    <recommendedName>
        <fullName evidence="2">UPF0125 protein UC35_21935</fullName>
    </recommendedName>
</protein>
<dbReference type="AlphaFoldDB" id="A0A127JYE1"/>
<comment type="similarity">
    <text evidence="1 2">Belongs to the UPF0125 (RnfH) family.</text>
</comment>
<accession>A0A127JYE1</accession>
<organism evidence="3 4">
    <name type="scientific">Ramlibacter tataouinensis</name>
    <dbReference type="NCBI Taxonomy" id="94132"/>
    <lineage>
        <taxon>Bacteria</taxon>
        <taxon>Pseudomonadati</taxon>
        <taxon>Pseudomonadota</taxon>
        <taxon>Betaproteobacteria</taxon>
        <taxon>Burkholderiales</taxon>
        <taxon>Comamonadaceae</taxon>
        <taxon>Ramlibacter</taxon>
    </lineage>
</organism>
<dbReference type="PANTHER" id="PTHR37483:SF1">
    <property type="entry name" value="UPF0125 PROTEIN RATB"/>
    <property type="match status" value="1"/>
</dbReference>
<dbReference type="EMBL" id="CP010951">
    <property type="protein sequence ID" value="AMO25000.1"/>
    <property type="molecule type" value="Genomic_DNA"/>
</dbReference>
<dbReference type="InterPro" id="IPR005346">
    <property type="entry name" value="RnfH"/>
</dbReference>
<proteinExistence type="inferred from homology"/>
<name>A0A127JYE1_9BURK</name>
<evidence type="ECO:0000256" key="2">
    <source>
        <dbReference type="HAMAP-Rule" id="MF_00460"/>
    </source>
</evidence>
<gene>
    <name evidence="3" type="ORF">UC35_21935</name>
</gene>
<dbReference type="OrthoDB" id="9796575at2"/>
<dbReference type="InterPro" id="IPR037021">
    <property type="entry name" value="RnfH_sf"/>
</dbReference>
<dbReference type="NCBIfam" id="NF002490">
    <property type="entry name" value="PRK01777.1"/>
    <property type="match status" value="1"/>
</dbReference>
<reference evidence="3 4" key="1">
    <citation type="journal article" date="2014" name="Int. J. Syst. Evol. Microbiol.">
        <title>Ramlibacter solisilvae sp. nov., isolated from forest soil, and emended description of the genus Ramlibacter.</title>
        <authorList>
            <person name="Lee H.J."/>
            <person name="Lee S.H."/>
            <person name="Lee S.S."/>
            <person name="Lee J.S."/>
            <person name="Kim Y."/>
            <person name="Kim S.C."/>
            <person name="Jeon C.O."/>
        </authorList>
    </citation>
    <scope>NUCLEOTIDE SEQUENCE [LARGE SCALE GENOMIC DNA]</scope>
    <source>
        <strain evidence="3 4">5-10</strain>
    </source>
</reference>
<keyword evidence="4" id="KW-1185">Reference proteome</keyword>
<dbReference type="PANTHER" id="PTHR37483">
    <property type="entry name" value="UPF0125 PROTEIN RATB"/>
    <property type="match status" value="1"/>
</dbReference>
<sequence>MRVTVVYSPAPREVREWLLEVPAQATVSMALQASGLGIEFPDVDWKAAALGVWGRKASLAQPLREDDRIEVYRPLLVDPKLARRERFRKQGARAAGLFARKKK</sequence>
<dbReference type="Gene3D" id="3.10.20.280">
    <property type="entry name" value="RnfH-like"/>
    <property type="match status" value="1"/>
</dbReference>
<dbReference type="RefSeq" id="WP_061503424.1">
    <property type="nucleotide sequence ID" value="NZ_CP010951.1"/>
</dbReference>
<evidence type="ECO:0000313" key="4">
    <source>
        <dbReference type="Proteomes" id="UP000070433"/>
    </source>
</evidence>
<dbReference type="Proteomes" id="UP000070433">
    <property type="component" value="Chromosome"/>
</dbReference>
<evidence type="ECO:0000256" key="1">
    <source>
        <dbReference type="ARBA" id="ARBA00010645"/>
    </source>
</evidence>
<dbReference type="Pfam" id="PF03658">
    <property type="entry name" value="Ub-RnfH"/>
    <property type="match status" value="1"/>
</dbReference>
<dbReference type="InterPro" id="IPR016155">
    <property type="entry name" value="Mopterin_synth/thiamin_S_b"/>
</dbReference>